<dbReference type="Pfam" id="PF00563">
    <property type="entry name" value="EAL"/>
    <property type="match status" value="1"/>
</dbReference>
<protein>
    <submittedName>
        <fullName evidence="4">Diguanylate cyclase (GGDEF) domain-containing protein</fullName>
    </submittedName>
</protein>
<sequence length="667" mass="72025">MSAITPIAATLERAVDLTTRLSSLERRLTRERQARLEAEGVAEQGLRDLYVSKQRLSLLEKVAAIANESDTATQAIGRALAEVCGFTGWACGHAFVRGEQPGTLVSAGLTWTDDRADLEPFIAASTSAAFDVGVGLPGRALASRAPEWIRDVGEVSNFLRQAVALRCGLRAAFAFPVMISDRCEAVLEFFSRECVEPDWSLIDLMQQVGTQLGRVLERERMAKRLAHEAHHDALTGLLNRRTFALTLDQVLARVGDGGTGQIALVLLDIDEFRLINDMVGHATADRLLAGMPATIRRVCAELRIDDRNYHLARIGADEFAVLVEGERLTIDPAHIGSALKNGVKALSPSGWTFEASVCAGIALAGRMLPSGEEMLRDASTALRTAKARGRGQVVLFDGHLREQTRRRVLLERDLRAAIAAGELSVGYQPIVRLCDDQVSGVEALARWTRTGDAVSPAEFIPIAEETGLIVPLGEWILREACRTIAAANKRRLKPLSVSVNVSPQQFLEPAFGARVLEVLRTTGLPPKLLRLEITESVAMQDMARTRAVLGDLCAAQVRVSLDDFGTGFSSLNYLSRLPVDTLKIDRSFIDQLAGGEEGQAIVRAILELGRALSMDVIAEGIERPGQAAFLREHGCSHGQGFLFGKAMASGEVQALADGVPAKVGAPA</sequence>
<dbReference type="PANTHER" id="PTHR33121">
    <property type="entry name" value="CYCLIC DI-GMP PHOSPHODIESTERASE PDEF"/>
    <property type="match status" value="1"/>
</dbReference>
<dbReference type="RefSeq" id="WP_179641086.1">
    <property type="nucleotide sequence ID" value="NZ_OBMI01000004.1"/>
</dbReference>
<name>A0A285R7H0_9SPHN</name>
<dbReference type="InterPro" id="IPR029787">
    <property type="entry name" value="Nucleotide_cyclase"/>
</dbReference>
<evidence type="ECO:0000256" key="1">
    <source>
        <dbReference type="SAM" id="Coils"/>
    </source>
</evidence>
<keyword evidence="1" id="KW-0175">Coiled coil</keyword>
<dbReference type="GO" id="GO:0071111">
    <property type="term" value="F:cyclic-guanylate-specific phosphodiesterase activity"/>
    <property type="evidence" value="ECO:0007669"/>
    <property type="project" value="InterPro"/>
</dbReference>
<dbReference type="Pfam" id="PF00990">
    <property type="entry name" value="GGDEF"/>
    <property type="match status" value="1"/>
</dbReference>
<proteinExistence type="predicted"/>
<dbReference type="PROSITE" id="PS50883">
    <property type="entry name" value="EAL"/>
    <property type="match status" value="1"/>
</dbReference>
<dbReference type="InterPro" id="IPR050706">
    <property type="entry name" value="Cyclic-di-GMP_PDE-like"/>
</dbReference>
<dbReference type="Gene3D" id="3.30.70.270">
    <property type="match status" value="1"/>
</dbReference>
<dbReference type="SUPFAM" id="SSF55073">
    <property type="entry name" value="Nucleotide cyclase"/>
    <property type="match status" value="1"/>
</dbReference>
<dbReference type="AlphaFoldDB" id="A0A285R7H0"/>
<dbReference type="InterPro" id="IPR035919">
    <property type="entry name" value="EAL_sf"/>
</dbReference>
<dbReference type="SMART" id="SM00267">
    <property type="entry name" value="GGDEF"/>
    <property type="match status" value="1"/>
</dbReference>
<dbReference type="InterPro" id="IPR003018">
    <property type="entry name" value="GAF"/>
</dbReference>
<organism evidence="4 5">
    <name type="scientific">Sphingomonas guangdongensis</name>
    <dbReference type="NCBI Taxonomy" id="1141890"/>
    <lineage>
        <taxon>Bacteria</taxon>
        <taxon>Pseudomonadati</taxon>
        <taxon>Pseudomonadota</taxon>
        <taxon>Alphaproteobacteria</taxon>
        <taxon>Sphingomonadales</taxon>
        <taxon>Sphingomonadaceae</taxon>
        <taxon>Sphingomonas</taxon>
    </lineage>
</organism>
<evidence type="ECO:0000313" key="5">
    <source>
        <dbReference type="Proteomes" id="UP000219494"/>
    </source>
</evidence>
<feature type="domain" description="EAL" evidence="2">
    <location>
        <begin position="407"/>
        <end position="660"/>
    </location>
</feature>
<dbReference type="CDD" id="cd01949">
    <property type="entry name" value="GGDEF"/>
    <property type="match status" value="1"/>
</dbReference>
<dbReference type="InterPro" id="IPR029016">
    <property type="entry name" value="GAF-like_dom_sf"/>
</dbReference>
<dbReference type="SUPFAM" id="SSF55781">
    <property type="entry name" value="GAF domain-like"/>
    <property type="match status" value="1"/>
</dbReference>
<dbReference type="Gene3D" id="3.20.20.450">
    <property type="entry name" value="EAL domain"/>
    <property type="match status" value="1"/>
</dbReference>
<dbReference type="PANTHER" id="PTHR33121:SF79">
    <property type="entry name" value="CYCLIC DI-GMP PHOSPHODIESTERASE PDED-RELATED"/>
    <property type="match status" value="1"/>
</dbReference>
<keyword evidence="5" id="KW-1185">Reference proteome</keyword>
<feature type="domain" description="GGDEF" evidence="3">
    <location>
        <begin position="260"/>
        <end position="398"/>
    </location>
</feature>
<evidence type="ECO:0000259" key="3">
    <source>
        <dbReference type="PROSITE" id="PS50887"/>
    </source>
</evidence>
<reference evidence="4 5" key="1">
    <citation type="submission" date="2017-07" db="EMBL/GenBank/DDBJ databases">
        <authorList>
            <person name="Sun Z.S."/>
            <person name="Albrecht U."/>
            <person name="Echele G."/>
            <person name="Lee C.C."/>
        </authorList>
    </citation>
    <scope>NUCLEOTIDE SEQUENCE [LARGE SCALE GENOMIC DNA]</scope>
    <source>
        <strain evidence="4 5">CGMCC 1.12672</strain>
    </source>
</reference>
<dbReference type="NCBIfam" id="TIGR00254">
    <property type="entry name" value="GGDEF"/>
    <property type="match status" value="1"/>
</dbReference>
<dbReference type="InterPro" id="IPR043128">
    <property type="entry name" value="Rev_trsase/Diguanyl_cyclase"/>
</dbReference>
<dbReference type="EMBL" id="OBMI01000004">
    <property type="protein sequence ID" value="SOB88307.1"/>
    <property type="molecule type" value="Genomic_DNA"/>
</dbReference>
<dbReference type="CDD" id="cd01948">
    <property type="entry name" value="EAL"/>
    <property type="match status" value="1"/>
</dbReference>
<dbReference type="InterPro" id="IPR000160">
    <property type="entry name" value="GGDEF_dom"/>
</dbReference>
<feature type="coiled-coil region" evidence="1">
    <location>
        <begin position="7"/>
        <end position="34"/>
    </location>
</feature>
<dbReference type="PROSITE" id="PS50887">
    <property type="entry name" value="GGDEF"/>
    <property type="match status" value="1"/>
</dbReference>
<dbReference type="InterPro" id="IPR001633">
    <property type="entry name" value="EAL_dom"/>
</dbReference>
<evidence type="ECO:0000313" key="4">
    <source>
        <dbReference type="EMBL" id="SOB88307.1"/>
    </source>
</evidence>
<dbReference type="Gene3D" id="3.30.450.40">
    <property type="match status" value="1"/>
</dbReference>
<accession>A0A285R7H0</accession>
<evidence type="ECO:0000259" key="2">
    <source>
        <dbReference type="PROSITE" id="PS50883"/>
    </source>
</evidence>
<dbReference type="SMART" id="SM00052">
    <property type="entry name" value="EAL"/>
    <property type="match status" value="1"/>
</dbReference>
<dbReference type="Proteomes" id="UP000219494">
    <property type="component" value="Unassembled WGS sequence"/>
</dbReference>
<gene>
    <name evidence="4" type="ORF">SAMN06297144_3458</name>
</gene>
<dbReference type="SUPFAM" id="SSF141868">
    <property type="entry name" value="EAL domain-like"/>
    <property type="match status" value="1"/>
</dbReference>
<dbReference type="SMART" id="SM00065">
    <property type="entry name" value="GAF"/>
    <property type="match status" value="1"/>
</dbReference>